<reference evidence="2" key="1">
    <citation type="submission" date="2022-04" db="EMBL/GenBank/DDBJ databases">
        <authorList>
            <person name="Ren T."/>
        </authorList>
    </citation>
    <scope>NUCLEOTIDE SEQUENCE</scope>
    <source>
        <strain evidence="2">F63249</strain>
    </source>
</reference>
<protein>
    <submittedName>
        <fullName evidence="2">Uncharacterized protein</fullName>
    </submittedName>
</protein>
<gene>
    <name evidence="2" type="ORF">MUY34_10475</name>
</gene>
<evidence type="ECO:0000256" key="1">
    <source>
        <dbReference type="SAM" id="Phobius"/>
    </source>
</evidence>
<keyword evidence="1" id="KW-0812">Transmembrane</keyword>
<dbReference type="Proteomes" id="UP001203687">
    <property type="component" value="Unassembled WGS sequence"/>
</dbReference>
<keyword evidence="1" id="KW-0472">Membrane</keyword>
<keyword evidence="3" id="KW-1185">Reference proteome</keyword>
<dbReference type="EMBL" id="JALPQF010000009">
    <property type="protein sequence ID" value="MCK8481050.1"/>
    <property type="molecule type" value="Genomic_DNA"/>
</dbReference>
<feature type="transmembrane region" description="Helical" evidence="1">
    <location>
        <begin position="30"/>
        <end position="48"/>
    </location>
</feature>
<sequence length="65" mass="7180">MKTSTLLVSLLIINSSFLAGHVSIQLMGNLNPFILGGSELFLAVTYYVHTIIRDVRNAFDVDVKL</sequence>
<comment type="caution">
    <text evidence="2">The sequence shown here is derived from an EMBL/GenBank/DDBJ whole genome shotgun (WGS) entry which is preliminary data.</text>
</comment>
<organism evidence="2 3">
    <name type="scientific">Psychroserpens algicola</name>
    <dbReference type="NCBI Taxonomy" id="1719034"/>
    <lineage>
        <taxon>Bacteria</taxon>
        <taxon>Pseudomonadati</taxon>
        <taxon>Bacteroidota</taxon>
        <taxon>Flavobacteriia</taxon>
        <taxon>Flavobacteriales</taxon>
        <taxon>Flavobacteriaceae</taxon>
        <taxon>Psychroserpens</taxon>
    </lineage>
</organism>
<evidence type="ECO:0000313" key="3">
    <source>
        <dbReference type="Proteomes" id="UP001203687"/>
    </source>
</evidence>
<proteinExistence type="predicted"/>
<keyword evidence="1" id="KW-1133">Transmembrane helix</keyword>
<dbReference type="RefSeq" id="WP_204344841.1">
    <property type="nucleotide sequence ID" value="NZ_JACNMJ010000001.1"/>
</dbReference>
<evidence type="ECO:0000313" key="2">
    <source>
        <dbReference type="EMBL" id="MCK8481050.1"/>
    </source>
</evidence>
<name>A0ABT0H9L8_9FLAO</name>
<accession>A0ABT0H9L8</accession>